<organism evidence="2 3">
    <name type="scientific">Brachionus plicatilis</name>
    <name type="common">Marine rotifer</name>
    <name type="synonym">Brachionus muelleri</name>
    <dbReference type="NCBI Taxonomy" id="10195"/>
    <lineage>
        <taxon>Eukaryota</taxon>
        <taxon>Metazoa</taxon>
        <taxon>Spiralia</taxon>
        <taxon>Gnathifera</taxon>
        <taxon>Rotifera</taxon>
        <taxon>Eurotatoria</taxon>
        <taxon>Monogononta</taxon>
        <taxon>Pseudotrocha</taxon>
        <taxon>Ploima</taxon>
        <taxon>Brachionidae</taxon>
        <taxon>Brachionus</taxon>
    </lineage>
</organism>
<keyword evidence="3" id="KW-1185">Reference proteome</keyword>
<gene>
    <name evidence="2" type="ORF">BpHYR1_042065</name>
</gene>
<evidence type="ECO:0000313" key="2">
    <source>
        <dbReference type="EMBL" id="RNA35638.1"/>
    </source>
</evidence>
<evidence type="ECO:0000313" key="3">
    <source>
        <dbReference type="Proteomes" id="UP000276133"/>
    </source>
</evidence>
<feature type="compositionally biased region" description="Polar residues" evidence="1">
    <location>
        <begin position="16"/>
        <end position="40"/>
    </location>
</feature>
<evidence type="ECO:0000256" key="1">
    <source>
        <dbReference type="SAM" id="MobiDB-lite"/>
    </source>
</evidence>
<feature type="region of interest" description="Disordered" evidence="1">
    <location>
        <begin position="1"/>
        <end position="67"/>
    </location>
</feature>
<protein>
    <submittedName>
        <fullName evidence="2">Uncharacterized protein</fullName>
    </submittedName>
</protein>
<dbReference type="EMBL" id="REGN01001308">
    <property type="protein sequence ID" value="RNA35638.1"/>
    <property type="molecule type" value="Genomic_DNA"/>
</dbReference>
<accession>A0A3M7SJC8</accession>
<dbReference type="Proteomes" id="UP000276133">
    <property type="component" value="Unassembled WGS sequence"/>
</dbReference>
<reference evidence="2 3" key="1">
    <citation type="journal article" date="2018" name="Sci. Rep.">
        <title>Genomic signatures of local adaptation to the degree of environmental predictability in rotifers.</title>
        <authorList>
            <person name="Franch-Gras L."/>
            <person name="Hahn C."/>
            <person name="Garcia-Roger E.M."/>
            <person name="Carmona M.J."/>
            <person name="Serra M."/>
            <person name="Gomez A."/>
        </authorList>
    </citation>
    <scope>NUCLEOTIDE SEQUENCE [LARGE SCALE GENOMIC DNA]</scope>
    <source>
        <strain evidence="2">HYR1</strain>
    </source>
</reference>
<name>A0A3M7SJC8_BRAPC</name>
<comment type="caution">
    <text evidence="2">The sequence shown here is derived from an EMBL/GenBank/DDBJ whole genome shotgun (WGS) entry which is preliminary data.</text>
</comment>
<sequence>MKPKIEGNLKRRRSKIQSQLKPSASSIQPYKSSEQPSDSLEQPPPSQEVSQPKTKDKKISARLAKNK</sequence>
<proteinExistence type="predicted"/>
<dbReference type="AlphaFoldDB" id="A0A3M7SJC8"/>